<keyword evidence="1 3" id="KW-0378">Hydrolase</keyword>
<feature type="active site" description="Proton donor" evidence="3">
    <location>
        <position position="336"/>
    </location>
</feature>
<accession>A0A5C4MDJ3</accession>
<feature type="active site" description="Nucleophile" evidence="3">
    <location>
        <position position="439"/>
    </location>
</feature>
<proteinExistence type="inferred from homology"/>
<evidence type="ECO:0000313" key="6">
    <source>
        <dbReference type="EMBL" id="TNC50878.1"/>
    </source>
</evidence>
<dbReference type="InterPro" id="IPR017853">
    <property type="entry name" value="GH"/>
</dbReference>
<dbReference type="SUPFAM" id="SSF51445">
    <property type="entry name" value="(Trans)glycosidases"/>
    <property type="match status" value="1"/>
</dbReference>
<organism evidence="5 7">
    <name type="scientific">Mumia zhuanghuii</name>
    <dbReference type="NCBI Taxonomy" id="2585211"/>
    <lineage>
        <taxon>Bacteria</taxon>
        <taxon>Bacillati</taxon>
        <taxon>Actinomycetota</taxon>
        <taxon>Actinomycetes</taxon>
        <taxon>Propionibacteriales</taxon>
        <taxon>Nocardioidaceae</taxon>
        <taxon>Mumia</taxon>
    </lineage>
</organism>
<dbReference type="OrthoDB" id="9816550at2"/>
<dbReference type="EMBL" id="VDFR01000011">
    <property type="protein sequence ID" value="TNC50878.1"/>
    <property type="molecule type" value="Genomic_DNA"/>
</dbReference>
<comment type="similarity">
    <text evidence="3">Belongs to the glycosyl hydrolase 26 family.</text>
</comment>
<name>A0A5C4MDJ3_9ACTN</name>
<dbReference type="GO" id="GO:0004553">
    <property type="term" value="F:hydrolase activity, hydrolyzing O-glycosyl compounds"/>
    <property type="evidence" value="ECO:0007669"/>
    <property type="project" value="InterPro"/>
</dbReference>
<comment type="caution">
    <text evidence="5">The sequence shown here is derived from an EMBL/GenBank/DDBJ whole genome shotgun (WGS) entry which is preliminary data.</text>
</comment>
<dbReference type="AlphaFoldDB" id="A0A5C4MDJ3"/>
<gene>
    <name evidence="6" type="ORF">FHE65_02565</name>
    <name evidence="5" type="ORF">FHE65_31135</name>
</gene>
<evidence type="ECO:0000313" key="7">
    <source>
        <dbReference type="Proteomes" id="UP000306740"/>
    </source>
</evidence>
<dbReference type="EMBL" id="VDFR01000202">
    <property type="protein sequence ID" value="TNC31630.1"/>
    <property type="molecule type" value="Genomic_DNA"/>
</dbReference>
<evidence type="ECO:0000256" key="3">
    <source>
        <dbReference type="PROSITE-ProRule" id="PRU01100"/>
    </source>
</evidence>
<dbReference type="Gene3D" id="3.20.20.80">
    <property type="entry name" value="Glycosidases"/>
    <property type="match status" value="1"/>
</dbReference>
<reference evidence="5 7" key="1">
    <citation type="submission" date="2019-05" db="EMBL/GenBank/DDBJ databases">
        <title>Mumia sp. nov., isolated from the intestinal contents of plateau pika (Ochotona curzoniae) in the Qinghai-Tibet plateau of China.</title>
        <authorList>
            <person name="Tian Z."/>
        </authorList>
    </citation>
    <scope>NUCLEOTIDE SEQUENCE [LARGE SCALE GENOMIC DNA]</scope>
    <source>
        <strain evidence="7">527</strain>
        <strain evidence="5">Z527</strain>
    </source>
</reference>
<dbReference type="InterPro" id="IPR022790">
    <property type="entry name" value="GH26_dom"/>
</dbReference>
<dbReference type="RefSeq" id="WP_139105188.1">
    <property type="nucleotide sequence ID" value="NZ_VDFR01000011.1"/>
</dbReference>
<evidence type="ECO:0000313" key="5">
    <source>
        <dbReference type="EMBL" id="TNC31630.1"/>
    </source>
</evidence>
<dbReference type="Proteomes" id="UP000306740">
    <property type="component" value="Unassembled WGS sequence"/>
</dbReference>
<protein>
    <recommendedName>
        <fullName evidence="4">GH26 domain-containing protein</fullName>
    </recommendedName>
</protein>
<feature type="domain" description="GH26" evidence="4">
    <location>
        <begin position="213"/>
        <end position="505"/>
    </location>
</feature>
<sequence>MAVAGVPLRRLVLVGTGVMLLSLPIADAAAVSRAAAPATTHAALAERKAEVRPVYGPNAIRNGSFERPRPRWKTVNVSSRRLTIGKGGVQGARRARLAGSRKVPKVVVASPTRRLAAGKGTRVAVKVWVRASRRGTRVRVVLRETRGKQLRRHVRVVRPVPKTWRRVSFTIRTRLARPLVQLRATGWFARRGALLLDGASARTVRSTSAVREEPQQDVDPYVGVLSNGCRYTRRGLPQCGAYVGAAHGGNSDPAGLEKEIGRRLGVRRTYYGASGVDKAVRTARADVAAGRLPWISFKLPHSWAAMANGQGDAWVRDLAERLDAIPGPVWLAFHHEPEGDGDVGAWRRMQERLAPRVRKWADNVAYTVILTGWNQLYGPAAYSLSALWPRGVKVDVAGFDVYNSYGRGGRLVENDVVKDYFVPLSRWASRQGVRWGLAETGYSDPAAERDPTWIRHSAKALAARGGVAFTYFDSPYNSTANWVLSTDAKIADFASALRESPTLPR</sequence>
<evidence type="ECO:0000256" key="1">
    <source>
        <dbReference type="ARBA" id="ARBA00022801"/>
    </source>
</evidence>
<dbReference type="PROSITE" id="PS51764">
    <property type="entry name" value="GH26"/>
    <property type="match status" value="1"/>
</dbReference>
<keyword evidence="2 3" id="KW-0326">Glycosidase</keyword>
<evidence type="ECO:0000259" key="4">
    <source>
        <dbReference type="PROSITE" id="PS51764"/>
    </source>
</evidence>
<evidence type="ECO:0000256" key="2">
    <source>
        <dbReference type="ARBA" id="ARBA00023295"/>
    </source>
</evidence>